<dbReference type="InterPro" id="IPR009016">
    <property type="entry name" value="Fe_hydrogenase"/>
</dbReference>
<dbReference type="SUPFAM" id="SSF53920">
    <property type="entry name" value="Fe-only hydrogenase"/>
    <property type="match status" value="1"/>
</dbReference>
<dbReference type="InterPro" id="IPR050340">
    <property type="entry name" value="Cytosolic_Fe-S_CAF"/>
</dbReference>
<gene>
    <name evidence="1" type="ORF">Vafri_4733</name>
</gene>
<reference evidence="1" key="1">
    <citation type="journal article" date="2021" name="Proc. Natl. Acad. Sci. U.S.A.">
        <title>Three genomes in the algal genus Volvox reveal the fate of a haploid sex-determining region after a transition to homothallism.</title>
        <authorList>
            <person name="Yamamoto K."/>
            <person name="Hamaji T."/>
            <person name="Kawai-Toyooka H."/>
            <person name="Matsuzaki R."/>
            <person name="Takahashi F."/>
            <person name="Nishimura Y."/>
            <person name="Kawachi M."/>
            <person name="Noguchi H."/>
            <person name="Minakuchi Y."/>
            <person name="Umen J.G."/>
            <person name="Toyoda A."/>
            <person name="Nozaki H."/>
        </authorList>
    </citation>
    <scope>NUCLEOTIDE SEQUENCE</scope>
    <source>
        <strain evidence="1">NIES-3780</strain>
    </source>
</reference>
<organism evidence="1 2">
    <name type="scientific">Volvox africanus</name>
    <dbReference type="NCBI Taxonomy" id="51714"/>
    <lineage>
        <taxon>Eukaryota</taxon>
        <taxon>Viridiplantae</taxon>
        <taxon>Chlorophyta</taxon>
        <taxon>core chlorophytes</taxon>
        <taxon>Chlorophyceae</taxon>
        <taxon>CS clade</taxon>
        <taxon>Chlamydomonadales</taxon>
        <taxon>Volvocaceae</taxon>
        <taxon>Volvox</taxon>
    </lineage>
</organism>
<keyword evidence="2" id="KW-1185">Reference proteome</keyword>
<evidence type="ECO:0000313" key="2">
    <source>
        <dbReference type="Proteomes" id="UP000747399"/>
    </source>
</evidence>
<dbReference type="Gene3D" id="3.40.950.10">
    <property type="entry name" value="Fe-only Hydrogenase (Larger Subunit), Chain L, domain 3"/>
    <property type="match status" value="1"/>
</dbReference>
<dbReference type="EMBL" id="BNCO01000005">
    <property type="protein sequence ID" value="GIL48012.1"/>
    <property type="molecule type" value="Genomic_DNA"/>
</dbReference>
<dbReference type="AlphaFoldDB" id="A0A8J4AU88"/>
<proteinExistence type="predicted"/>
<evidence type="ECO:0000313" key="1">
    <source>
        <dbReference type="EMBL" id="GIL48012.1"/>
    </source>
</evidence>
<accession>A0A8J4AU88</accession>
<sequence length="243" mass="26171">MRRSAFPRYGEVDCCLTTGEVLQLLQQRPAPGCEAEGLGAPAAPSCAPDPLLPGVPADEHLYGVPHGSSSGGYADFVFRTAAREVFGIEVPPGPLPWRTRRNADLQELSLSDVITTSGGGGGGGGGGATLPPFGSGQVQQASSPSLVVARVYGFRNIQTLLQQVRRLRKQPHTLHTEGPLTPPIHIHTHKHTRRIFLRLAGLFVSFYIGQRDAGVLHSKALNHLRSIFDCMQTRFGHPDSLFL</sequence>
<name>A0A8J4AU88_9CHLO</name>
<comment type="caution">
    <text evidence="1">The sequence shown here is derived from an EMBL/GenBank/DDBJ whole genome shotgun (WGS) entry which is preliminary data.</text>
</comment>
<dbReference type="Proteomes" id="UP000747399">
    <property type="component" value="Unassembled WGS sequence"/>
</dbReference>
<protein>
    <submittedName>
        <fullName evidence="1">Uncharacterized protein</fullName>
    </submittedName>
</protein>
<dbReference type="PANTHER" id="PTHR11615">
    <property type="entry name" value="NITRATE, FORMATE, IRON DEHYDROGENASE"/>
    <property type="match status" value="1"/>
</dbReference>